<name>A0A0G4ENN5_VITBC</name>
<gene>
    <name evidence="2" type="ORF">Vbra_5254</name>
</gene>
<evidence type="ECO:0000256" key="1">
    <source>
        <dbReference type="SAM" id="SignalP"/>
    </source>
</evidence>
<sequence>MWQTLVVTVAVLCLSLGGGQEHDLSLHEKGRRNAMIRRRHLQMDESAIGEIHIKSEYKIDGNAVSEDEKSLIAGAPFSVSIENKDTGTYNWTTTMALTFADASKTCEQGALSLTPAEGSSTDRRPALIAYDAPWAKGNKRLPPALSEMKGYEGKIKGASSIFGYATCTIDGDYCVLGQATEVAGSAPTEDFSTVHEMAIPFPGFYKLCMCLGNSCGQIRENYNVDLGKTVQVAGFRRSPSFDVVYCAAHYKCRLSFDITTSAAGNSVLTDVTTFHNTANGGVSRGDDTTHVDQASADMTGDKVTWTFTTGDLAATDNILEQPVEIDATSVSVSPLAGHFLCWLPYATYPIGIIADVKSPPDGLFKFPAAMLAIAGPKVPNSKMDQTVTVGTALKIPTTYDSRDFVLYQQGDQLLLVRKTDENSECGPSNNGGVITFRTTSIWSGDPPGPALPLLTSENPTEPEWHVKIPAGNFGLQGEYLLCWCPGADISGAMCDETSEQPKDYLYEAGTLLVPGPRIATGGVVCYPGSRCSITIDAADFPGHTDESVRGKVISVVRRNIWEYDGDASKIVYHELNCGASDTHESIGYLFDPFPKDVTVEYGNSGRHVLCWNGVQPASDFDMIHGDNDTETPTLAASHIFTVYGPSRENFMACKKMDKSSTCTITQEEWTTASTPSSIDHTKLLAVGIAENDLLIGVRNDGLMSQSPWATSCGEEGVSKASNSFEFTIREDTGKLVFDVDTADLDPGVYELCYCPLKMCINTACIDAQKETNRDDCTADEHFKASAGIMVVEGPSKEGLPKEDGNYFYEAAANEPFSVILRGYGLGGNSGHKLRIVEGSSCMADMTASGLVYSYPEGSSAGTLTSEDVLGPPLPATYVSHNGSEVTLSLPATKETLEAGGIETGGFVSFAKSLQSGSPATITSEATYTPDELFRTWSTSPTKTTETVLGRTFYKVVGGPRDVSGGAAEIDIQTYDAFPSIYADVNRPTWDPTQHQIQAASAEMYAFIYTDAISTELSICWTGDSTANDNKWHKWATLRVTGPRAFDTAPTMFFGTPEKGKAGPLVLSFTPSGSESDDVKLGDGMKSTAYIYKTHQMGKSFRVRVRFPSSDKFFPVLTNPWSSGDATPYTDVANLRGTMNAAQANCGKVFYEMWTADGDGFPLPARCWVESAGNTLGSGPSKTVDVIMELSKTAAIKSGVKYWVVMKAAIEANSLVADDYISVEIATLSDLADPSLGIIESKALTYDHTKQTSSTYAYSVATVNQDAGSDPSGLTDAAPLANLDASDATPDSTVSIALYVFLYPLTFWDLQGDPDCGADFACSYVDFFYMSSGPESEYRQTLKMKATRSGGFTGGSVTISVTVNRRSEGHYGFQPLIPFYGALLVEGDDIANNKARWYGVDMEKSDRVQWKRDGPLATIATYRWTDGNNGKRYADQTNTLFVKVKMGTALYGSINPTTYYSYLFIALPDWGVGNDRHYFERVTGDPVKVTDTPAEPVHLLKYSSLAGDIYTEPTQYSMLEGSWEAPPNPPYTESVCAVKLAEGQMIPAGSTLLLKVIVQNPDTYIKASDPNNVWKVFVASGLSNQDGTPSALVESAKTLFKADDNDMRFSKNVPVLGKMSSSEASVSPIDTFRPGAVGKVQVYFKPIQETGVTTSTDPAAQGRKWGSITLMAPEDFRFTDFTCTSAASVAVGNADPNDRSTWLPALESISCYKNM</sequence>
<keyword evidence="3" id="KW-1185">Reference proteome</keyword>
<dbReference type="EMBL" id="CDMY01000271">
    <property type="protein sequence ID" value="CEL98468.1"/>
    <property type="molecule type" value="Genomic_DNA"/>
</dbReference>
<dbReference type="VEuPathDB" id="CryptoDB:Vbra_5254"/>
<evidence type="ECO:0000313" key="3">
    <source>
        <dbReference type="Proteomes" id="UP000041254"/>
    </source>
</evidence>
<proteinExistence type="predicted"/>
<accession>A0A0G4ENN5</accession>
<feature type="signal peptide" evidence="1">
    <location>
        <begin position="1"/>
        <end position="19"/>
    </location>
</feature>
<evidence type="ECO:0000313" key="2">
    <source>
        <dbReference type="EMBL" id="CEL98468.1"/>
    </source>
</evidence>
<evidence type="ECO:0008006" key="4">
    <source>
        <dbReference type="Google" id="ProtNLM"/>
    </source>
</evidence>
<dbReference type="PhylomeDB" id="A0A0G4ENN5"/>
<dbReference type="Proteomes" id="UP000041254">
    <property type="component" value="Unassembled WGS sequence"/>
</dbReference>
<protein>
    <recommendedName>
        <fullName evidence="4">Protein arginine methyltransferase 10</fullName>
    </recommendedName>
</protein>
<organism evidence="2 3">
    <name type="scientific">Vitrella brassicaformis (strain CCMP3155)</name>
    <dbReference type="NCBI Taxonomy" id="1169540"/>
    <lineage>
        <taxon>Eukaryota</taxon>
        <taxon>Sar</taxon>
        <taxon>Alveolata</taxon>
        <taxon>Colpodellida</taxon>
        <taxon>Vitrellaceae</taxon>
        <taxon>Vitrella</taxon>
    </lineage>
</organism>
<dbReference type="InParanoid" id="A0A0G4ENN5"/>
<keyword evidence="1" id="KW-0732">Signal</keyword>
<feature type="chain" id="PRO_5005187384" description="Protein arginine methyltransferase 10" evidence="1">
    <location>
        <begin position="20"/>
        <end position="1714"/>
    </location>
</feature>
<reference evidence="2 3" key="1">
    <citation type="submission" date="2014-11" db="EMBL/GenBank/DDBJ databases">
        <authorList>
            <person name="Zhu J."/>
            <person name="Qi W."/>
            <person name="Song R."/>
        </authorList>
    </citation>
    <scope>NUCLEOTIDE SEQUENCE [LARGE SCALE GENOMIC DNA]</scope>
</reference>
<dbReference type="OrthoDB" id="415907at2759"/>